<evidence type="ECO:0000256" key="5">
    <source>
        <dbReference type="ARBA" id="ARBA00022982"/>
    </source>
</evidence>
<gene>
    <name evidence="13" type="primary">dsbB</name>
    <name evidence="13" type="ORF">SVXNc_0058</name>
</gene>
<comment type="subcellular location">
    <subcellularLocation>
        <location evidence="1">Membrane</location>
        <topology evidence="1">Multi-pass membrane protein</topology>
    </subcellularLocation>
</comment>
<evidence type="ECO:0000256" key="3">
    <source>
        <dbReference type="ARBA" id="ARBA00022448"/>
    </source>
</evidence>
<dbReference type="InterPro" id="IPR003752">
    <property type="entry name" value="DiS_bond_form_DsbB/BdbC"/>
</dbReference>
<dbReference type="Proteomes" id="UP001218034">
    <property type="component" value="Chromosome"/>
</dbReference>
<keyword evidence="11" id="KW-0676">Redox-active center</keyword>
<accession>A0ABY8CF23</accession>
<organism evidence="13 14">
    <name type="scientific">Candidatus Nanohalococcus occultus</name>
    <dbReference type="NCBI Taxonomy" id="2978047"/>
    <lineage>
        <taxon>Archaea</taxon>
        <taxon>Candidatus Nanohalarchaeota</taxon>
        <taxon>Candidatus Nanohalarchaeota incertae sedis</taxon>
        <taxon>Candidatus Nanohalococcus</taxon>
    </lineage>
</organism>
<feature type="transmembrane region" description="Helical" evidence="12">
    <location>
        <begin position="173"/>
        <end position="196"/>
    </location>
</feature>
<comment type="similarity">
    <text evidence="2">Belongs to the DsbB family. BdbC subfamily.</text>
</comment>
<dbReference type="Pfam" id="PF02600">
    <property type="entry name" value="DsbB"/>
    <property type="match status" value="1"/>
</dbReference>
<reference evidence="13 14" key="1">
    <citation type="submission" date="2022-09" db="EMBL/GenBank/DDBJ databases">
        <title>Xylan utilization by haloarchaea-nanohaloarchaea associations.</title>
        <authorList>
            <person name="Yakimov M."/>
        </authorList>
    </citation>
    <scope>NUCLEOTIDE SEQUENCE [LARGE SCALE GENOMIC DNA]</scope>
    <source>
        <strain evidence="13 14">SVXNc</strain>
    </source>
</reference>
<evidence type="ECO:0000256" key="1">
    <source>
        <dbReference type="ARBA" id="ARBA00004141"/>
    </source>
</evidence>
<evidence type="ECO:0000256" key="11">
    <source>
        <dbReference type="ARBA" id="ARBA00023284"/>
    </source>
</evidence>
<feature type="transmembrane region" description="Helical" evidence="12">
    <location>
        <begin position="104"/>
        <end position="123"/>
    </location>
</feature>
<keyword evidence="8 12" id="KW-0472">Membrane</keyword>
<keyword evidence="14" id="KW-1185">Reference proteome</keyword>
<evidence type="ECO:0000256" key="8">
    <source>
        <dbReference type="ARBA" id="ARBA00023136"/>
    </source>
</evidence>
<keyword evidence="3" id="KW-0813">Transport</keyword>
<evidence type="ECO:0000256" key="9">
    <source>
        <dbReference type="ARBA" id="ARBA00023157"/>
    </source>
</evidence>
<dbReference type="RefSeq" id="WP_347721962.1">
    <property type="nucleotide sequence ID" value="NZ_CP104395.1"/>
</dbReference>
<keyword evidence="10" id="KW-0143">Chaperone</keyword>
<keyword evidence="5" id="KW-0249">Electron transport</keyword>
<evidence type="ECO:0000256" key="12">
    <source>
        <dbReference type="SAM" id="Phobius"/>
    </source>
</evidence>
<evidence type="ECO:0000256" key="7">
    <source>
        <dbReference type="ARBA" id="ARBA00023002"/>
    </source>
</evidence>
<keyword evidence="9" id="KW-1015">Disulfide bond</keyword>
<evidence type="ECO:0000256" key="6">
    <source>
        <dbReference type="ARBA" id="ARBA00022989"/>
    </source>
</evidence>
<keyword evidence="6 12" id="KW-1133">Transmembrane helix</keyword>
<dbReference type="Gene3D" id="1.20.1550.10">
    <property type="entry name" value="DsbB-like"/>
    <property type="match status" value="1"/>
</dbReference>
<feature type="transmembrane region" description="Helical" evidence="12">
    <location>
        <begin position="14"/>
        <end position="38"/>
    </location>
</feature>
<proteinExistence type="inferred from homology"/>
<feature type="transmembrane region" description="Helical" evidence="12">
    <location>
        <begin position="135"/>
        <end position="153"/>
    </location>
</feature>
<name>A0ABY8CF23_9ARCH</name>
<dbReference type="PANTHER" id="PTHR43469:SF1">
    <property type="entry name" value="SPBETA PROPHAGE-DERIVED DISULFIDE BOND FORMATION PROTEIN B"/>
    <property type="match status" value="1"/>
</dbReference>
<evidence type="ECO:0000256" key="2">
    <source>
        <dbReference type="ARBA" id="ARBA00007602"/>
    </source>
</evidence>
<dbReference type="GeneID" id="98290100"/>
<feature type="transmembrane region" description="Helical" evidence="12">
    <location>
        <begin position="73"/>
        <end position="92"/>
    </location>
</feature>
<dbReference type="InterPro" id="IPR023380">
    <property type="entry name" value="DsbB-like_sf"/>
</dbReference>
<dbReference type="InterPro" id="IPR012187">
    <property type="entry name" value="Disulphide_bond_form_BdbC"/>
</dbReference>
<evidence type="ECO:0000256" key="10">
    <source>
        <dbReference type="ARBA" id="ARBA00023186"/>
    </source>
</evidence>
<dbReference type="EMBL" id="CP104395">
    <property type="protein sequence ID" value="WEL19090.1"/>
    <property type="molecule type" value="Genomic_DNA"/>
</dbReference>
<evidence type="ECO:0000313" key="13">
    <source>
        <dbReference type="EMBL" id="WEL19090.1"/>
    </source>
</evidence>
<dbReference type="PANTHER" id="PTHR43469">
    <property type="entry name" value="DISULFIDE FORMATION PROTEIN-RELATED"/>
    <property type="match status" value="1"/>
</dbReference>
<sequence>MAVTYNPIGAENPVVAGLAVLTLVLNAALISTLVYYILQKTGLSDSLADKWHGFMGEASTPIKDTKDFLSSNYKTLSLIVAAGATSGSLYMSNVLGWEPCLLCWYQRILVYPIVVLTAVAVLFEKDDVREYVMPLAMIGLPISVYHSLVQRYSQFHSAGCSIVEVSCSTSYTFWFGYITIPVMAATALATVLVLMWRFSEN</sequence>
<dbReference type="SUPFAM" id="SSF158442">
    <property type="entry name" value="DsbB-like"/>
    <property type="match status" value="1"/>
</dbReference>
<keyword evidence="4 12" id="KW-0812">Transmembrane</keyword>
<keyword evidence="7" id="KW-0560">Oxidoreductase</keyword>
<protein>
    <submittedName>
        <fullName evidence="13">Disulfide bond formation protein DsbB</fullName>
    </submittedName>
</protein>
<evidence type="ECO:0000313" key="14">
    <source>
        <dbReference type="Proteomes" id="UP001218034"/>
    </source>
</evidence>
<evidence type="ECO:0000256" key="4">
    <source>
        <dbReference type="ARBA" id="ARBA00022692"/>
    </source>
</evidence>